<keyword evidence="3" id="KW-1185">Reference proteome</keyword>
<reference evidence="2 3" key="1">
    <citation type="journal article" date="2020" name="ISME J.">
        <title>Uncovering the hidden diversity of litter-decomposition mechanisms in mushroom-forming fungi.</title>
        <authorList>
            <person name="Floudas D."/>
            <person name="Bentzer J."/>
            <person name="Ahren D."/>
            <person name="Johansson T."/>
            <person name="Persson P."/>
            <person name="Tunlid A."/>
        </authorList>
    </citation>
    <scope>NUCLEOTIDE SEQUENCE [LARGE SCALE GENOMIC DNA]</scope>
    <source>
        <strain evidence="2 3">CBS 146.42</strain>
    </source>
</reference>
<dbReference type="AlphaFoldDB" id="A0A8H5CV17"/>
<feature type="compositionally biased region" description="Polar residues" evidence="1">
    <location>
        <begin position="251"/>
        <end position="271"/>
    </location>
</feature>
<evidence type="ECO:0000313" key="3">
    <source>
        <dbReference type="Proteomes" id="UP000559027"/>
    </source>
</evidence>
<evidence type="ECO:0000256" key="1">
    <source>
        <dbReference type="SAM" id="MobiDB-lite"/>
    </source>
</evidence>
<accession>A0A8H5CV17</accession>
<dbReference type="EMBL" id="JAACJO010000019">
    <property type="protein sequence ID" value="KAF5348497.1"/>
    <property type="molecule type" value="Genomic_DNA"/>
</dbReference>
<feature type="compositionally biased region" description="Polar residues" evidence="1">
    <location>
        <begin position="16"/>
        <end position="33"/>
    </location>
</feature>
<sequence length="341" mass="38314">MGSLPSRSRLPEPSSNTAPSRTSCSKRSSNTSGAHPLKHSFNTSQSQSRTLNRLSHATPSQPYHSEQPSDTSAPESRPPEHSSGEPPSRPCPPGCSSNTPAPQAPPPKNSSNTEFQPSNKKTANYSFDSIARRHAQLDEDEETLRMDVARSEFNDRNIMFWIRIIRQDEDALTQRSITDCVCHHEPSCPNSRIFEPLQGYSQFKTSPISAFFETPNHARAVERFKRRQGSENGTDQPPGYQESKPRPNNPPRMSTASSSGFNLETNQFNQGCNDGNKAVTSMTAENELEEAYNAVERRAIRFEKSRKEMDQVHTEYDIFDRESEPWNVLVAVKAVIRLGYR</sequence>
<feature type="region of interest" description="Disordered" evidence="1">
    <location>
        <begin position="1"/>
        <end position="127"/>
    </location>
</feature>
<dbReference type="OrthoDB" id="3123487at2759"/>
<evidence type="ECO:0000313" key="2">
    <source>
        <dbReference type="EMBL" id="KAF5348497.1"/>
    </source>
</evidence>
<feature type="compositionally biased region" description="Polar residues" evidence="1">
    <location>
        <begin position="40"/>
        <end position="74"/>
    </location>
</feature>
<gene>
    <name evidence="2" type="ORF">D9756_009667</name>
</gene>
<name>A0A8H5CV17_9AGAR</name>
<feature type="compositionally biased region" description="Low complexity" evidence="1">
    <location>
        <begin position="1"/>
        <end position="15"/>
    </location>
</feature>
<protein>
    <submittedName>
        <fullName evidence="2">Uncharacterized protein</fullName>
    </submittedName>
</protein>
<feature type="compositionally biased region" description="Polar residues" evidence="1">
    <location>
        <begin position="109"/>
        <end position="127"/>
    </location>
</feature>
<comment type="caution">
    <text evidence="2">The sequence shown here is derived from an EMBL/GenBank/DDBJ whole genome shotgun (WGS) entry which is preliminary data.</text>
</comment>
<dbReference type="Proteomes" id="UP000559027">
    <property type="component" value="Unassembled WGS sequence"/>
</dbReference>
<feature type="region of interest" description="Disordered" evidence="1">
    <location>
        <begin position="225"/>
        <end position="271"/>
    </location>
</feature>
<organism evidence="2 3">
    <name type="scientific">Leucocoprinus leucothites</name>
    <dbReference type="NCBI Taxonomy" id="201217"/>
    <lineage>
        <taxon>Eukaryota</taxon>
        <taxon>Fungi</taxon>
        <taxon>Dikarya</taxon>
        <taxon>Basidiomycota</taxon>
        <taxon>Agaricomycotina</taxon>
        <taxon>Agaricomycetes</taxon>
        <taxon>Agaricomycetidae</taxon>
        <taxon>Agaricales</taxon>
        <taxon>Agaricineae</taxon>
        <taxon>Agaricaceae</taxon>
        <taxon>Leucocoprinus</taxon>
    </lineage>
</organism>
<proteinExistence type="predicted"/>